<comment type="caution">
    <text evidence="2">The sequence shown here is derived from an EMBL/GenBank/DDBJ whole genome shotgun (WGS) entry which is preliminary data.</text>
</comment>
<dbReference type="PATRIC" id="fig|1678637.3.peg.4595"/>
<evidence type="ECO:0000313" key="2">
    <source>
        <dbReference type="EMBL" id="KNB50518.1"/>
    </source>
</evidence>
<dbReference type="PROSITE" id="PS51154">
    <property type="entry name" value="MACRO"/>
    <property type="match status" value="1"/>
</dbReference>
<dbReference type="STRING" id="1678637.AC230_21415"/>
<dbReference type="EMBL" id="LFXA01000014">
    <property type="protein sequence ID" value="KNB50518.1"/>
    <property type="molecule type" value="Genomic_DNA"/>
</dbReference>
<dbReference type="SMART" id="SM00506">
    <property type="entry name" value="A1pp"/>
    <property type="match status" value="1"/>
</dbReference>
<gene>
    <name evidence="2" type="ORF">AC230_21415</name>
</gene>
<evidence type="ECO:0000259" key="1">
    <source>
        <dbReference type="PROSITE" id="PS51154"/>
    </source>
</evidence>
<dbReference type="PANTHER" id="PTHR11106:SF27">
    <property type="entry name" value="MACRO DOMAIN-CONTAINING PROTEIN"/>
    <property type="match status" value="1"/>
</dbReference>
<evidence type="ECO:0000313" key="3">
    <source>
        <dbReference type="Proteomes" id="UP000037288"/>
    </source>
</evidence>
<dbReference type="PANTHER" id="PTHR11106">
    <property type="entry name" value="GANGLIOSIDE INDUCED DIFFERENTIATION ASSOCIATED PROTEIN 2-RELATED"/>
    <property type="match status" value="1"/>
</dbReference>
<dbReference type="OrthoDB" id="6194521at2"/>
<dbReference type="Gene3D" id="3.40.220.10">
    <property type="entry name" value="Leucine Aminopeptidase, subunit E, domain 1"/>
    <property type="match status" value="1"/>
</dbReference>
<dbReference type="NCBIfam" id="NF001664">
    <property type="entry name" value="PRK00431.1-6"/>
    <property type="match status" value="1"/>
</dbReference>
<dbReference type="CDD" id="cd02908">
    <property type="entry name" value="Macro_OAADPr_deacetylase"/>
    <property type="match status" value="1"/>
</dbReference>
<name>A0A0K9XBC1_9ACTN</name>
<sequence>MTDITFVRGDITEQAVDAIVNAANSSLLGGGGVDGAVHRKGGPEILAACRDLRASRYGRGLPAGRAVATTAGRLPARWVIHTVGPRWSAAEDRSALLASCYRESLRAADELGARTVAFPAVSAGAYGWPLDDAARIAVETVRGTRTEVEEVRFVLFDERAYEAFTARGR</sequence>
<feature type="domain" description="Macro" evidence="1">
    <location>
        <begin position="1"/>
        <end position="169"/>
    </location>
</feature>
<proteinExistence type="predicted"/>
<dbReference type="InterPro" id="IPR002589">
    <property type="entry name" value="Macro_dom"/>
</dbReference>
<dbReference type="RefSeq" id="WP_049717918.1">
    <property type="nucleotide sequence ID" value="NZ_LFXA01000014.1"/>
</dbReference>
<keyword evidence="3" id="KW-1185">Reference proteome</keyword>
<dbReference type="AlphaFoldDB" id="A0A0K9XBC1"/>
<accession>A0A0K9XBC1</accession>
<dbReference type="SUPFAM" id="SSF52949">
    <property type="entry name" value="Macro domain-like"/>
    <property type="match status" value="1"/>
</dbReference>
<reference evidence="3" key="1">
    <citation type="submission" date="2015-07" db="EMBL/GenBank/DDBJ databases">
        <title>Draft genome sequence of Streptomyces sp. CMAA 1322, a bacterium isolated from Caatinga biome, from dry forest semiarid of Brazil.</title>
        <authorList>
            <person name="Santos S.N."/>
            <person name="Gacesa R."/>
            <person name="Taketani R.G."/>
            <person name="Long P.F."/>
            <person name="Melo I.S."/>
        </authorList>
    </citation>
    <scope>NUCLEOTIDE SEQUENCE [LARGE SCALE GENOMIC DNA]</scope>
    <source>
        <strain evidence="3">CMAA 1322</strain>
    </source>
</reference>
<dbReference type="Proteomes" id="UP000037288">
    <property type="component" value="Unassembled WGS sequence"/>
</dbReference>
<protein>
    <submittedName>
        <fullName evidence="2">Macro domain-containing protein</fullName>
    </submittedName>
</protein>
<organism evidence="2 3">
    <name type="scientific">Streptomyces caatingaensis</name>
    <dbReference type="NCBI Taxonomy" id="1678637"/>
    <lineage>
        <taxon>Bacteria</taxon>
        <taxon>Bacillati</taxon>
        <taxon>Actinomycetota</taxon>
        <taxon>Actinomycetes</taxon>
        <taxon>Kitasatosporales</taxon>
        <taxon>Streptomycetaceae</taxon>
        <taxon>Streptomyces</taxon>
    </lineage>
</organism>
<dbReference type="InterPro" id="IPR043472">
    <property type="entry name" value="Macro_dom-like"/>
</dbReference>
<dbReference type="Pfam" id="PF01661">
    <property type="entry name" value="Macro"/>
    <property type="match status" value="1"/>
</dbReference>